<reference evidence="4 5" key="1">
    <citation type="submission" date="2015-06" db="EMBL/GenBank/DDBJ databases">
        <title>Expansion of signal transduction pathways in fungi by whole-genome duplication.</title>
        <authorList>
            <consortium name="DOE Joint Genome Institute"/>
            <person name="Corrochano L.M."/>
            <person name="Kuo A."/>
            <person name="Marcet-Houben M."/>
            <person name="Polaino S."/>
            <person name="Salamov A."/>
            <person name="Villalobos J.M."/>
            <person name="Alvarez M.I."/>
            <person name="Avalos J."/>
            <person name="Benito E.P."/>
            <person name="Benoit I."/>
            <person name="Burger G."/>
            <person name="Camino L.P."/>
            <person name="Canovas D."/>
            <person name="Cerda-Olmedo E."/>
            <person name="Cheng J.-F."/>
            <person name="Dominguez A."/>
            <person name="Elias M."/>
            <person name="Eslava A.P."/>
            <person name="Glaser F."/>
            <person name="Grimwood J."/>
            <person name="Gutierrez G."/>
            <person name="Heitman J."/>
            <person name="Henrissat B."/>
            <person name="Iturriaga E.A."/>
            <person name="Lang B.F."/>
            <person name="Lavin J.L."/>
            <person name="Lee S."/>
            <person name="Li W."/>
            <person name="Lindquist E."/>
            <person name="Lopez-Garcia S."/>
            <person name="Luque E.M."/>
            <person name="Marcos A.T."/>
            <person name="Martin J."/>
            <person name="Mccluskey K."/>
            <person name="Medina H.R."/>
            <person name="Miralles-Duran A."/>
            <person name="Miyazaki A."/>
            <person name="Munoz-Torres E."/>
            <person name="Oguiza J.A."/>
            <person name="Ohm R."/>
            <person name="Olmedo M."/>
            <person name="Orejas M."/>
            <person name="Ortiz-Castellanos L."/>
            <person name="Pisabarro A.G."/>
            <person name="Rodriguez-Romero J."/>
            <person name="Ruiz-Herrera J."/>
            <person name="Ruiz-Vazquez R."/>
            <person name="Sanz C."/>
            <person name="Schackwitz W."/>
            <person name="Schmutz J."/>
            <person name="Shahriari M."/>
            <person name="Shelest E."/>
            <person name="Silva-Franco F."/>
            <person name="Soanes D."/>
            <person name="Syed K."/>
            <person name="Tagua V.G."/>
            <person name="Talbot N.J."/>
            <person name="Thon M."/>
            <person name="De Vries R.P."/>
            <person name="Wiebenga A."/>
            <person name="Yadav J.S."/>
            <person name="Braun E.L."/>
            <person name="Baker S."/>
            <person name="Garre V."/>
            <person name="Horwitz B."/>
            <person name="Torres-Martinez S."/>
            <person name="Idnurm A."/>
            <person name="Herrera-Estrella A."/>
            <person name="Gabaldon T."/>
            <person name="Grigoriev I.V."/>
        </authorList>
    </citation>
    <scope>NUCLEOTIDE SEQUENCE [LARGE SCALE GENOMIC DNA]</scope>
    <source>
        <strain evidence="4 5">CBS 277.49</strain>
    </source>
</reference>
<protein>
    <submittedName>
        <fullName evidence="4">C2H2-type zinc finger transcription factor</fullName>
    </submittedName>
</protein>
<keyword evidence="5" id="KW-1185">Reference proteome</keyword>
<organism evidence="4 5">
    <name type="scientific">Mucor lusitanicus CBS 277.49</name>
    <dbReference type="NCBI Taxonomy" id="747725"/>
    <lineage>
        <taxon>Eukaryota</taxon>
        <taxon>Fungi</taxon>
        <taxon>Fungi incertae sedis</taxon>
        <taxon>Mucoromycota</taxon>
        <taxon>Mucoromycotina</taxon>
        <taxon>Mucoromycetes</taxon>
        <taxon>Mucorales</taxon>
        <taxon>Mucorineae</taxon>
        <taxon>Mucoraceae</taxon>
        <taxon>Mucor</taxon>
    </lineage>
</organism>
<dbReference type="SMART" id="SM00355">
    <property type="entry name" value="ZnF_C2H2"/>
    <property type="match status" value="6"/>
</dbReference>
<dbReference type="Gene3D" id="3.30.160.60">
    <property type="entry name" value="Classic Zinc Finger"/>
    <property type="match status" value="2"/>
</dbReference>
<comment type="caution">
    <text evidence="4">The sequence shown here is derived from an EMBL/GenBank/DDBJ whole genome shotgun (WGS) entry which is preliminary data.</text>
</comment>
<feature type="domain" description="C2H2-type" evidence="3">
    <location>
        <begin position="108"/>
        <end position="136"/>
    </location>
</feature>
<keyword evidence="1" id="KW-0479">Metal-binding</keyword>
<name>A0A162TFI9_MUCCL</name>
<feature type="domain" description="C2H2-type" evidence="3">
    <location>
        <begin position="155"/>
        <end position="178"/>
    </location>
</feature>
<dbReference type="STRING" id="747725.A0A162TFI9"/>
<keyword evidence="1" id="KW-0863">Zinc-finger</keyword>
<dbReference type="Pfam" id="PF12874">
    <property type="entry name" value="zf-met"/>
    <property type="match status" value="2"/>
</dbReference>
<gene>
    <name evidence="4" type="ORF">MUCCIDRAFT_79324</name>
</gene>
<dbReference type="EMBL" id="AMYB01000003">
    <property type="protein sequence ID" value="OAD04202.1"/>
    <property type="molecule type" value="Genomic_DNA"/>
</dbReference>
<dbReference type="Proteomes" id="UP000077051">
    <property type="component" value="Unassembled WGS sequence"/>
</dbReference>
<dbReference type="PROSITE" id="PS50157">
    <property type="entry name" value="ZINC_FINGER_C2H2_2"/>
    <property type="match status" value="2"/>
</dbReference>
<sequence length="412" mass="47835">MQTRSQTSRQKNEETNPAATQKAKQLPSHHLKTEPEPNAARCSKEENALVDTKVIKKEEETATSSVNCIFSSSRDADAIIKVEPTNVDYKQHVENKDVPDLLGDAYYYSCRSCNQTRSNLKSLLEHRQQVHMKSQRKDCPIKHVSLEPDIDDANYYCRTCEKRFLTRRHYKQHLNLTHHMVIIKSSSRQQSHHHQQHVRLKDAQQSINKFSHYCRPCQVFYCSQSSYDAHVLVAHNSTSSPSLQRNTTIAQQQQRATADTAQQHAAEENRYCFICNKTISKDYFRLHTTLLHTTREPFTKKSSVVLQPNVNDPDHYCLVCQQKFDSKSIYHGHLRDVHDMALQCLVTKDPAILPNPHNRCNYCRVCKKTMASRAVYRLHCKYSHFMVLEPVQVVDTGYIYQIIINNEMRAVY</sequence>
<feature type="compositionally biased region" description="Polar residues" evidence="2">
    <location>
        <begin position="1"/>
        <end position="23"/>
    </location>
</feature>
<dbReference type="InterPro" id="IPR013087">
    <property type="entry name" value="Znf_C2H2_type"/>
</dbReference>
<proteinExistence type="predicted"/>
<accession>A0A162TFI9</accession>
<evidence type="ECO:0000313" key="4">
    <source>
        <dbReference type="EMBL" id="OAD04202.1"/>
    </source>
</evidence>
<dbReference type="OrthoDB" id="427030at2759"/>
<evidence type="ECO:0000313" key="5">
    <source>
        <dbReference type="Proteomes" id="UP000077051"/>
    </source>
</evidence>
<dbReference type="PROSITE" id="PS00028">
    <property type="entry name" value="ZINC_FINGER_C2H2_1"/>
    <property type="match status" value="1"/>
</dbReference>
<dbReference type="AlphaFoldDB" id="A0A162TFI9"/>
<keyword evidence="1" id="KW-0862">Zinc</keyword>
<evidence type="ECO:0000256" key="2">
    <source>
        <dbReference type="SAM" id="MobiDB-lite"/>
    </source>
</evidence>
<dbReference type="GO" id="GO:0008270">
    <property type="term" value="F:zinc ion binding"/>
    <property type="evidence" value="ECO:0007669"/>
    <property type="project" value="UniProtKB-KW"/>
</dbReference>
<feature type="region of interest" description="Disordered" evidence="2">
    <location>
        <begin position="1"/>
        <end position="45"/>
    </location>
</feature>
<evidence type="ECO:0000259" key="3">
    <source>
        <dbReference type="PROSITE" id="PS50157"/>
    </source>
</evidence>
<dbReference type="VEuPathDB" id="FungiDB:MUCCIDRAFT_79324"/>
<evidence type="ECO:0000256" key="1">
    <source>
        <dbReference type="PROSITE-ProRule" id="PRU00042"/>
    </source>
</evidence>